<reference evidence="3" key="3">
    <citation type="submission" date="2016-06" db="UniProtKB">
        <authorList>
            <consortium name="WormBaseParasite"/>
        </authorList>
    </citation>
    <scope>IDENTIFICATION</scope>
</reference>
<feature type="region of interest" description="Disordered" evidence="1">
    <location>
        <begin position="1"/>
        <end position="36"/>
    </location>
</feature>
<dbReference type="SMART" id="SM00711">
    <property type="entry name" value="TDU"/>
    <property type="match status" value="2"/>
</dbReference>
<dbReference type="AlphaFoldDB" id="A0A183CHT3"/>
<reference evidence="2" key="2">
    <citation type="submission" date="2014-05" db="EMBL/GenBank/DDBJ databases">
        <title>The genome and life-stage specific transcriptomes of Globodera pallida elucidate key aspects of plant parasitism by a cyst nematode.</title>
        <authorList>
            <person name="Cotton J.A."/>
            <person name="Lilley C.J."/>
            <person name="Jones L.M."/>
            <person name="Kikuchi T."/>
            <person name="Reid A.J."/>
            <person name="Thorpe P."/>
            <person name="Tsai I.J."/>
            <person name="Beasley H."/>
            <person name="Blok V."/>
            <person name="Cock P.J.A."/>
            <person name="Van den Akker S.E."/>
            <person name="Holroyd N."/>
            <person name="Hunt M."/>
            <person name="Mantelin S."/>
            <person name="Naghra H."/>
            <person name="Pain A."/>
            <person name="Palomares-Rius J.E."/>
            <person name="Zarowiecki M."/>
            <person name="Berriman M."/>
            <person name="Jones J.T."/>
            <person name="Urwin P.E."/>
        </authorList>
    </citation>
    <scope>NUCLEOTIDE SEQUENCE [LARGE SCALE GENOMIC DNA]</scope>
    <source>
        <strain evidence="2">Lindley</strain>
    </source>
</reference>
<dbReference type="InterPro" id="IPR006627">
    <property type="entry name" value="TDU_repeat"/>
</dbReference>
<evidence type="ECO:0000256" key="1">
    <source>
        <dbReference type="SAM" id="MobiDB-lite"/>
    </source>
</evidence>
<dbReference type="WBParaSite" id="GPLIN_001243900">
    <property type="protein sequence ID" value="GPLIN_001243900"/>
    <property type="gene ID" value="GPLIN_001243900"/>
</dbReference>
<accession>A0A183CHT3</accession>
<dbReference type="Proteomes" id="UP000050741">
    <property type="component" value="Unassembled WGS sequence"/>
</dbReference>
<feature type="region of interest" description="Disordered" evidence="1">
    <location>
        <begin position="441"/>
        <end position="502"/>
    </location>
</feature>
<proteinExistence type="predicted"/>
<sequence length="564" mass="59992">MFSNSAASATGHNPTTLPTTAPSSLFQMPSSFAPQSAEPSASTAVLLPPASASASASVIVPPPQLQQQFHLQNHHQMGPSPSITTTMPPSIEPTAHIFGANPLMANLIASLASLSRPHPGTGTGISQPPSHPSNGGLPLMSAEIFQHSLAECFRQSSATPNAKAELTFRSAANNGSTPATMSNGNLLNASLPAEHLHFVQYSPQKTLSSIELVQRALEAFAVANQQSKLGNSSAPPAPMQSFTLLPSSPSQSQQFGNGATATATMNNVEQQLMSLLSLSQLNNNSKIQNGGTLDGSSSFPQSTLLSSNGICQLSSTTSATASATVSDGTHNNSFDNAKQARGSSAVVAEPMPMDLSYQQSMLHPTTDNLAPGSVPQTRKACDIRRSASSVSYKGNADVHEHFQRTFSGKWPRRQPSLRSHLQLSGGRAAVAKKETALCIGESAAETDAEGSGVGRAEEPMEEEEESGGRRSKPNESPGSESPEERAPPPEAQTARPKSRQQVKSVYTAVIRKLFTSNEVKQVEDHFRKSLGEDRFQQIKNEQQRKQREEQLGNDEDKLLNVVRF</sequence>
<keyword evidence="2" id="KW-1185">Reference proteome</keyword>
<name>A0A183CHT3_GLOPA</name>
<organism evidence="2 3">
    <name type="scientific">Globodera pallida</name>
    <name type="common">Potato cyst nematode worm</name>
    <name type="synonym">Heterodera pallida</name>
    <dbReference type="NCBI Taxonomy" id="36090"/>
    <lineage>
        <taxon>Eukaryota</taxon>
        <taxon>Metazoa</taxon>
        <taxon>Ecdysozoa</taxon>
        <taxon>Nematoda</taxon>
        <taxon>Chromadorea</taxon>
        <taxon>Rhabditida</taxon>
        <taxon>Tylenchina</taxon>
        <taxon>Tylenchomorpha</taxon>
        <taxon>Tylenchoidea</taxon>
        <taxon>Heteroderidae</taxon>
        <taxon>Heteroderinae</taxon>
        <taxon>Globodera</taxon>
    </lineage>
</organism>
<feature type="compositionally biased region" description="Polar residues" evidence="1">
    <location>
        <begin position="325"/>
        <end position="336"/>
    </location>
</feature>
<evidence type="ECO:0000313" key="3">
    <source>
        <dbReference type="WBParaSite" id="GPLIN_001243900"/>
    </source>
</evidence>
<feature type="region of interest" description="Disordered" evidence="1">
    <location>
        <begin position="533"/>
        <end position="559"/>
    </location>
</feature>
<feature type="region of interest" description="Disordered" evidence="1">
    <location>
        <begin position="323"/>
        <end position="343"/>
    </location>
</feature>
<reference evidence="2" key="1">
    <citation type="submission" date="2013-12" db="EMBL/GenBank/DDBJ databases">
        <authorList>
            <person name="Aslett M."/>
        </authorList>
    </citation>
    <scope>NUCLEOTIDE SEQUENCE [LARGE SCALE GENOMIC DNA]</scope>
    <source>
        <strain evidence="2">Lindley</strain>
    </source>
</reference>
<feature type="compositionally biased region" description="Low complexity" evidence="1">
    <location>
        <begin position="14"/>
        <end position="25"/>
    </location>
</feature>
<protein>
    <submittedName>
        <fullName evidence="3">POU domain protein</fullName>
    </submittedName>
</protein>
<evidence type="ECO:0000313" key="2">
    <source>
        <dbReference type="Proteomes" id="UP000050741"/>
    </source>
</evidence>
<feature type="compositionally biased region" description="Basic and acidic residues" evidence="1">
    <location>
        <begin position="533"/>
        <end position="558"/>
    </location>
</feature>
<feature type="compositionally biased region" description="Polar residues" evidence="1">
    <location>
        <begin position="1"/>
        <end position="13"/>
    </location>
</feature>
<feature type="compositionally biased region" description="Polar residues" evidence="1">
    <location>
        <begin position="26"/>
        <end position="36"/>
    </location>
</feature>